<dbReference type="SMART" id="SM00671">
    <property type="entry name" value="SEL1"/>
    <property type="match status" value="5"/>
</dbReference>
<organism evidence="2 3">
    <name type="scientific">Smittium culicis</name>
    <dbReference type="NCBI Taxonomy" id="133412"/>
    <lineage>
        <taxon>Eukaryota</taxon>
        <taxon>Fungi</taxon>
        <taxon>Fungi incertae sedis</taxon>
        <taxon>Zoopagomycota</taxon>
        <taxon>Kickxellomycotina</taxon>
        <taxon>Harpellomycetes</taxon>
        <taxon>Harpellales</taxon>
        <taxon>Legeriomycetaceae</taxon>
        <taxon>Smittium</taxon>
    </lineage>
</organism>
<dbReference type="Pfam" id="PF08238">
    <property type="entry name" value="Sel1"/>
    <property type="match status" value="5"/>
</dbReference>
<dbReference type="PANTHER" id="PTHR11102">
    <property type="entry name" value="SEL-1-LIKE PROTEIN"/>
    <property type="match status" value="1"/>
</dbReference>
<comment type="caution">
    <text evidence="2">The sequence shown here is derived from an EMBL/GenBank/DDBJ whole genome shotgun (WGS) entry which is preliminary data.</text>
</comment>
<dbReference type="OrthoDB" id="2425131at2759"/>
<evidence type="ECO:0000256" key="1">
    <source>
        <dbReference type="ARBA" id="ARBA00038101"/>
    </source>
</evidence>
<dbReference type="InterPro" id="IPR011990">
    <property type="entry name" value="TPR-like_helical_dom_sf"/>
</dbReference>
<comment type="similarity">
    <text evidence="1">Belongs to the sel-1 family.</text>
</comment>
<dbReference type="PANTHER" id="PTHR11102:SF147">
    <property type="entry name" value="SEL1L ADAPTOR SUBUNIT OF ERAD E3 UBIQUITIN LIGASE"/>
    <property type="match status" value="1"/>
</dbReference>
<keyword evidence="3" id="KW-1185">Reference proteome</keyword>
<dbReference type="EMBL" id="LSSN01005144">
    <property type="protein sequence ID" value="OMJ10147.1"/>
    <property type="molecule type" value="Genomic_DNA"/>
</dbReference>
<dbReference type="InterPro" id="IPR006597">
    <property type="entry name" value="Sel1-like"/>
</dbReference>
<dbReference type="SUPFAM" id="SSF81901">
    <property type="entry name" value="HCP-like"/>
    <property type="match status" value="2"/>
</dbReference>
<dbReference type="STRING" id="133412.A0A1R1X6D2"/>
<evidence type="ECO:0000313" key="3">
    <source>
        <dbReference type="Proteomes" id="UP000187283"/>
    </source>
</evidence>
<evidence type="ECO:0000313" key="2">
    <source>
        <dbReference type="EMBL" id="OMJ10147.1"/>
    </source>
</evidence>
<gene>
    <name evidence="2" type="ORF">AYI70_g10506</name>
</gene>
<accession>A0A1R1X6D2</accession>
<dbReference type="Gene3D" id="1.25.40.10">
    <property type="entry name" value="Tetratricopeptide repeat domain"/>
    <property type="match status" value="1"/>
</dbReference>
<name>A0A1R1X6D2_9FUNG</name>
<dbReference type="InterPro" id="IPR050767">
    <property type="entry name" value="Sel1_AlgK"/>
</dbReference>
<sequence>MALDLYLLAYEFGDNDAAYSYATIKYLGAAGVEKDLASSREMFIKLSRIGHPYAQLNYATILIKENDIYNVDTVVELLNLSSKAGVARANLKLGELYKKGNFLPKNNQLALYNLEIAVEKGLHEAMFLLGDMYSKGELSNNNEPNYDKALELFQKAASHGVVEAQYNLGVYYLNGYGTPQSLELAVEYWEMASVQGFPMAALNLAKLYLEGYPADTQERIKKDPLKAKHYLHAAKKLGKSSFIERDADMHLKNLETISPQTNQPKNHCIIL</sequence>
<dbReference type="AlphaFoldDB" id="A0A1R1X6D2"/>
<reference evidence="2 3" key="1">
    <citation type="submission" date="2017-01" db="EMBL/GenBank/DDBJ databases">
        <authorList>
            <person name="Mah S.A."/>
            <person name="Swanson W.J."/>
            <person name="Moy G.W."/>
            <person name="Vacquier V.D."/>
        </authorList>
    </citation>
    <scope>NUCLEOTIDE SEQUENCE [LARGE SCALE GENOMIC DNA]</scope>
    <source>
        <strain evidence="2 3">GSMNP</strain>
    </source>
</reference>
<protein>
    <submittedName>
        <fullName evidence="2">Protein sel-1-like protein</fullName>
    </submittedName>
</protein>
<dbReference type="Proteomes" id="UP000187283">
    <property type="component" value="Unassembled WGS sequence"/>
</dbReference>
<proteinExistence type="inferred from homology"/>